<reference evidence="3 4" key="1">
    <citation type="submission" date="2021-06" db="EMBL/GenBank/DDBJ databases">
        <title>A haploid diamondback moth (Plutella xylostella L.) genome assembly resolves 31 chromosomes and identifies a diamide resistance mutation.</title>
        <authorList>
            <person name="Ward C.M."/>
            <person name="Perry K.D."/>
            <person name="Baker G."/>
            <person name="Powis K."/>
            <person name="Heckel D.G."/>
            <person name="Baxter S.W."/>
        </authorList>
    </citation>
    <scope>NUCLEOTIDE SEQUENCE [LARGE SCALE GENOMIC DNA]</scope>
    <source>
        <strain evidence="3 4">LV</strain>
        <tissue evidence="3">Single pupa</tissue>
    </source>
</reference>
<evidence type="ECO:0000256" key="1">
    <source>
        <dbReference type="SAM" id="MobiDB-lite"/>
    </source>
</evidence>
<dbReference type="InterPro" id="IPR056515">
    <property type="entry name" value="INO80E_N"/>
</dbReference>
<evidence type="ECO:0000313" key="3">
    <source>
        <dbReference type="EMBL" id="KAG7306230.1"/>
    </source>
</evidence>
<dbReference type="Proteomes" id="UP000823941">
    <property type="component" value="Chromosome 12"/>
</dbReference>
<gene>
    <name evidence="3" type="ORF">JYU34_008833</name>
</gene>
<comment type="caution">
    <text evidence="3">The sequence shown here is derived from an EMBL/GenBank/DDBJ whole genome shotgun (WGS) entry which is preliminary data.</text>
</comment>
<dbReference type="EMBL" id="JAHIBW010000012">
    <property type="protein sequence ID" value="KAG7306230.1"/>
    <property type="molecule type" value="Genomic_DNA"/>
</dbReference>
<proteinExistence type="predicted"/>
<evidence type="ECO:0000259" key="2">
    <source>
        <dbReference type="Pfam" id="PF24237"/>
    </source>
</evidence>
<evidence type="ECO:0000313" key="4">
    <source>
        <dbReference type="Proteomes" id="UP000823941"/>
    </source>
</evidence>
<sequence>MNNIQGKVKHNNINNNKYRRKYKYIKKVIKSLIIENAALCDEVAKIQESIIIVKDERKFLVRKLIEYEEMENQPTARNLPASHPTQNGTTAKIKKRRSPEGSGRSLSIT</sequence>
<accession>A0ABQ7QMG2</accession>
<name>A0ABQ7QMG2_PLUXY</name>
<feature type="domain" description="INO80 complex subunit E N-terminal" evidence="2">
    <location>
        <begin position="17"/>
        <end position="62"/>
    </location>
</feature>
<organism evidence="3 4">
    <name type="scientific">Plutella xylostella</name>
    <name type="common">Diamondback moth</name>
    <name type="synonym">Plutella maculipennis</name>
    <dbReference type="NCBI Taxonomy" id="51655"/>
    <lineage>
        <taxon>Eukaryota</taxon>
        <taxon>Metazoa</taxon>
        <taxon>Ecdysozoa</taxon>
        <taxon>Arthropoda</taxon>
        <taxon>Hexapoda</taxon>
        <taxon>Insecta</taxon>
        <taxon>Pterygota</taxon>
        <taxon>Neoptera</taxon>
        <taxon>Endopterygota</taxon>
        <taxon>Lepidoptera</taxon>
        <taxon>Glossata</taxon>
        <taxon>Ditrysia</taxon>
        <taxon>Yponomeutoidea</taxon>
        <taxon>Plutellidae</taxon>
        <taxon>Plutella</taxon>
    </lineage>
</organism>
<feature type="region of interest" description="Disordered" evidence="1">
    <location>
        <begin position="72"/>
        <end position="109"/>
    </location>
</feature>
<keyword evidence="4" id="KW-1185">Reference proteome</keyword>
<dbReference type="Pfam" id="PF24237">
    <property type="entry name" value="INO80E"/>
    <property type="match status" value="1"/>
</dbReference>
<protein>
    <recommendedName>
        <fullName evidence="2">INO80 complex subunit E N-terminal domain-containing protein</fullName>
    </recommendedName>
</protein>